<dbReference type="EMBL" id="CP055153">
    <property type="protein sequence ID" value="QMU30828.1"/>
    <property type="molecule type" value="Genomic_DNA"/>
</dbReference>
<dbReference type="SUPFAM" id="SSF52540">
    <property type="entry name" value="P-loop containing nucleoside triphosphate hydrolases"/>
    <property type="match status" value="1"/>
</dbReference>
<proteinExistence type="predicted"/>
<keyword evidence="3" id="KW-1185">Reference proteome</keyword>
<dbReference type="RefSeq" id="WP_182413270.1">
    <property type="nucleotide sequence ID" value="NZ_CP055153.1"/>
</dbReference>
<dbReference type="KEGG" id="add:HUW48_23590"/>
<organism evidence="2 3">
    <name type="scientific">Adhaeribacter radiodurans</name>
    <dbReference type="NCBI Taxonomy" id="2745197"/>
    <lineage>
        <taxon>Bacteria</taxon>
        <taxon>Pseudomonadati</taxon>
        <taxon>Bacteroidota</taxon>
        <taxon>Cytophagia</taxon>
        <taxon>Cytophagales</taxon>
        <taxon>Hymenobacteraceae</taxon>
        <taxon>Adhaeribacter</taxon>
    </lineage>
</organism>
<name>A0A7L7LDB5_9BACT</name>
<dbReference type="Proteomes" id="UP000514509">
    <property type="component" value="Chromosome"/>
</dbReference>
<accession>A0A7L7LDB5</accession>
<protein>
    <recommendedName>
        <fullName evidence="1">KAP NTPase domain-containing protein</fullName>
    </recommendedName>
</protein>
<dbReference type="InterPro" id="IPR011646">
    <property type="entry name" value="KAP_P-loop"/>
</dbReference>
<evidence type="ECO:0000259" key="1">
    <source>
        <dbReference type="Pfam" id="PF07693"/>
    </source>
</evidence>
<reference evidence="2 3" key="1">
    <citation type="submission" date="2020-08" db="EMBL/GenBank/DDBJ databases">
        <title>Adhaeribacter dokdonensis sp. nov., isolated from the rhizosphere of Elymus tsukushiensis, a plant native to the Dokdo Islands, Republic of Korea.</title>
        <authorList>
            <person name="Ghim S.Y."/>
        </authorList>
    </citation>
    <scope>NUCLEOTIDE SEQUENCE [LARGE SCALE GENOMIC DNA]</scope>
    <source>
        <strain evidence="2 3">KUDC8001</strain>
    </source>
</reference>
<evidence type="ECO:0000313" key="3">
    <source>
        <dbReference type="Proteomes" id="UP000514509"/>
    </source>
</evidence>
<feature type="domain" description="KAP NTPase" evidence="1">
    <location>
        <begin position="29"/>
        <end position="281"/>
    </location>
</feature>
<dbReference type="Pfam" id="PF07693">
    <property type="entry name" value="KAP_NTPase"/>
    <property type="match status" value="1"/>
</dbReference>
<sequence>MYLDIPINSQSVLFKQHLDNFRNERIIFSGIFGIGKSYFLEKYFDAEREDYVAINLKPINYSISNNEDIFRLIKYDILYELIFTHDLQLVVESVDRSTAYGVLLEDKAPDLLESFLPLIPLLNKEAPDLSPLSVFIKKLLPNFSEIEKIRKDVNLNFRLEEFVKEIDKNFLFESDFITSFIEKSLDTLSNKDNKKSKLKVLIIDDLDRIDPEHTFRLFNIFSAHLDYHKSTVNKFGFDKVIFVCDIDNIRNLFTTRYGANVDFTGYIDKFFSTEIYYFNNDEEIATATNRILESIDFGKYKEFFKEHLFKYDDDDSLLFFLLKECILSGSLNIRRIKSAYGNKFNFSEKELKLRNPKHIYNIHVPVTIAFEILVWLFGSIESLDKALQRLIRFGKSRNVNYSGSEVSEETLAGHFITLLDHQNHKFIIHTNINVESPTLQYKLAFNAHEVIKYNLIKYGDRRNQYYATIISDNEESRIDPNIYLYEIIYQSFQLLREINYLK</sequence>
<dbReference type="AlphaFoldDB" id="A0A7L7LDB5"/>
<evidence type="ECO:0000313" key="2">
    <source>
        <dbReference type="EMBL" id="QMU30828.1"/>
    </source>
</evidence>
<dbReference type="InterPro" id="IPR027417">
    <property type="entry name" value="P-loop_NTPase"/>
</dbReference>
<gene>
    <name evidence="2" type="ORF">HUW48_23590</name>
</gene>